<feature type="compositionally biased region" description="Polar residues" evidence="1">
    <location>
        <begin position="83"/>
        <end position="118"/>
    </location>
</feature>
<evidence type="ECO:0000256" key="1">
    <source>
        <dbReference type="SAM" id="MobiDB-lite"/>
    </source>
</evidence>
<organism evidence="2 3">
    <name type="scientific">Endocarpon pusillum</name>
    <dbReference type="NCBI Taxonomy" id="364733"/>
    <lineage>
        <taxon>Eukaryota</taxon>
        <taxon>Fungi</taxon>
        <taxon>Dikarya</taxon>
        <taxon>Ascomycota</taxon>
        <taxon>Pezizomycotina</taxon>
        <taxon>Eurotiomycetes</taxon>
        <taxon>Chaetothyriomycetidae</taxon>
        <taxon>Verrucariales</taxon>
        <taxon>Verrucariaceae</taxon>
        <taxon>Endocarpon</taxon>
    </lineage>
</organism>
<keyword evidence="3" id="KW-1185">Reference proteome</keyword>
<evidence type="ECO:0000313" key="3">
    <source>
        <dbReference type="Proteomes" id="UP000606974"/>
    </source>
</evidence>
<protein>
    <submittedName>
        <fullName evidence="2">Uncharacterized protein</fullName>
    </submittedName>
</protein>
<feature type="compositionally biased region" description="Low complexity" evidence="1">
    <location>
        <begin position="240"/>
        <end position="251"/>
    </location>
</feature>
<sequence length="320" mass="33119">METISSIATVARKSVFGENATATKSGTEPPTGDAPGKGTPDVPYDMGNVPEQVPTESGVEPPSGGPPGKGTADAPFDRGNEPEQVQITGGIANTTSATDSSPSNTTPANNTDPSNPSETKAAVPSNDASNPTSTTKSTSNTASSDTESNPKPTGTVQPVSHSALFGLCKKEDGGASDTIHPPKSSRELTGTIAEAAEVMNEQAEKESKGATEDDMEGYVGLKKAAMEEEEKRRNGGASEGTGWAPGAAATAGEREPRSIEKKDSLGREISPGEMPDGTHRKSVAEGMPQGHHFGRKHTASNGEKTGGFRDRLKDKFRSKK</sequence>
<comment type="caution">
    <text evidence="2">The sequence shown here is derived from an EMBL/GenBank/DDBJ whole genome shotgun (WGS) entry which is preliminary data.</text>
</comment>
<feature type="compositionally biased region" description="Polar residues" evidence="1">
    <location>
        <begin position="147"/>
        <end position="160"/>
    </location>
</feature>
<name>A0A8H7AEW2_9EURO</name>
<feature type="compositionally biased region" description="Low complexity" evidence="1">
    <location>
        <begin position="128"/>
        <end position="146"/>
    </location>
</feature>
<feature type="compositionally biased region" description="Basic and acidic residues" evidence="1">
    <location>
        <begin position="306"/>
        <end position="320"/>
    </location>
</feature>
<evidence type="ECO:0000313" key="2">
    <source>
        <dbReference type="EMBL" id="KAF7506789.1"/>
    </source>
</evidence>
<dbReference type="EMBL" id="JAACFV010000080">
    <property type="protein sequence ID" value="KAF7506789.1"/>
    <property type="molecule type" value="Genomic_DNA"/>
</dbReference>
<feature type="region of interest" description="Disordered" evidence="1">
    <location>
        <begin position="225"/>
        <end position="320"/>
    </location>
</feature>
<gene>
    <name evidence="2" type="ORF">GJ744_011401</name>
</gene>
<reference evidence="2" key="1">
    <citation type="submission" date="2020-02" db="EMBL/GenBank/DDBJ databases">
        <authorList>
            <person name="Palmer J.M."/>
        </authorList>
    </citation>
    <scope>NUCLEOTIDE SEQUENCE</scope>
    <source>
        <strain evidence="2">EPUS1.4</strain>
        <tissue evidence="2">Thallus</tissue>
    </source>
</reference>
<proteinExistence type="predicted"/>
<dbReference type="Proteomes" id="UP000606974">
    <property type="component" value="Unassembled WGS sequence"/>
</dbReference>
<feature type="compositionally biased region" description="Basic and acidic residues" evidence="1">
    <location>
        <begin position="252"/>
        <end position="266"/>
    </location>
</feature>
<accession>A0A8H7AEW2</accession>
<dbReference type="OrthoDB" id="10340137at2759"/>
<dbReference type="AlphaFoldDB" id="A0A8H7AEW2"/>
<feature type="region of interest" description="Disordered" evidence="1">
    <location>
        <begin position="1"/>
        <end position="189"/>
    </location>
</feature>